<feature type="region of interest" description="Disordered" evidence="1">
    <location>
        <begin position="266"/>
        <end position="293"/>
    </location>
</feature>
<evidence type="ECO:0000313" key="2">
    <source>
        <dbReference type="EMBL" id="CAZ79810.1"/>
    </source>
</evidence>
<dbReference type="EMBL" id="FN429999">
    <property type="protein sequence ID" value="CAZ79810.1"/>
    <property type="molecule type" value="Genomic_DNA"/>
</dbReference>
<feature type="region of interest" description="Disordered" evidence="1">
    <location>
        <begin position="21"/>
        <end position="41"/>
    </location>
</feature>
<dbReference type="GeneID" id="9183798"/>
<organism evidence="2 3">
    <name type="scientific">Tuber melanosporum (strain Mel28)</name>
    <name type="common">Perigord black truffle</name>
    <dbReference type="NCBI Taxonomy" id="656061"/>
    <lineage>
        <taxon>Eukaryota</taxon>
        <taxon>Fungi</taxon>
        <taxon>Dikarya</taxon>
        <taxon>Ascomycota</taxon>
        <taxon>Pezizomycotina</taxon>
        <taxon>Pezizomycetes</taxon>
        <taxon>Pezizales</taxon>
        <taxon>Tuberaceae</taxon>
        <taxon>Tuber</taxon>
    </lineage>
</organism>
<proteinExistence type="predicted"/>
<dbReference type="RefSeq" id="XP_002835653.1">
    <property type="nucleotide sequence ID" value="XM_002835607.1"/>
</dbReference>
<keyword evidence="3" id="KW-1185">Reference proteome</keyword>
<protein>
    <submittedName>
        <fullName evidence="2">(Perigord truffle) hypothetical protein</fullName>
    </submittedName>
</protein>
<accession>D5G5L7</accession>
<evidence type="ECO:0000256" key="1">
    <source>
        <dbReference type="SAM" id="MobiDB-lite"/>
    </source>
</evidence>
<dbReference type="HOGENOM" id="CLU_794984_0_0_1"/>
<feature type="compositionally biased region" description="Basic residues" evidence="1">
    <location>
        <begin position="21"/>
        <end position="32"/>
    </location>
</feature>
<name>D5G5L7_TUBMM</name>
<gene>
    <name evidence="2" type="ORF">GSTUM_00000373001</name>
</gene>
<dbReference type="Proteomes" id="UP000006911">
    <property type="component" value="Unassembled WGS sequence"/>
</dbReference>
<reference evidence="2 3" key="1">
    <citation type="journal article" date="2010" name="Nature">
        <title>Perigord black truffle genome uncovers evolutionary origins and mechanisms of symbiosis.</title>
        <authorList>
            <person name="Martin F."/>
            <person name="Kohler A."/>
            <person name="Murat C."/>
            <person name="Balestrini R."/>
            <person name="Coutinho P.M."/>
            <person name="Jaillon O."/>
            <person name="Montanini B."/>
            <person name="Morin E."/>
            <person name="Noel B."/>
            <person name="Percudani R."/>
            <person name="Porcel B."/>
            <person name="Rubini A."/>
            <person name="Amicucci A."/>
            <person name="Amselem J."/>
            <person name="Anthouard V."/>
            <person name="Arcioni S."/>
            <person name="Artiguenave F."/>
            <person name="Aury J.M."/>
            <person name="Ballario P."/>
            <person name="Bolchi A."/>
            <person name="Brenna A."/>
            <person name="Brun A."/>
            <person name="Buee M."/>
            <person name="Cantarel B."/>
            <person name="Chevalier G."/>
            <person name="Couloux A."/>
            <person name="Da Silva C."/>
            <person name="Denoeud F."/>
            <person name="Duplessis S."/>
            <person name="Ghignone S."/>
            <person name="Hilselberger B."/>
            <person name="Iotti M."/>
            <person name="Marcais B."/>
            <person name="Mello A."/>
            <person name="Miranda M."/>
            <person name="Pacioni G."/>
            <person name="Quesneville H."/>
            <person name="Riccioni C."/>
            <person name="Ruotolo R."/>
            <person name="Splivallo R."/>
            <person name="Stocchi V."/>
            <person name="Tisserant E."/>
            <person name="Viscomi A.R."/>
            <person name="Zambonelli A."/>
            <person name="Zampieri E."/>
            <person name="Henrissat B."/>
            <person name="Lebrun M.H."/>
            <person name="Paolocci F."/>
            <person name="Bonfante P."/>
            <person name="Ottonello S."/>
            <person name="Wincker P."/>
        </authorList>
    </citation>
    <scope>NUCLEOTIDE SEQUENCE [LARGE SCALE GENOMIC DNA]</scope>
    <source>
        <strain evidence="2 3">Mel28</strain>
    </source>
</reference>
<evidence type="ECO:0000313" key="3">
    <source>
        <dbReference type="Proteomes" id="UP000006911"/>
    </source>
</evidence>
<sequence>MVSEQVPYAKMRRTAARLCRRRAARRRRKRATRPSSPSYLRVWSEPWQPSRRESEHRISSLLWMAISPPLERRELGYGFPAPQAASLRRGAEKGETETSNSAPFQTFGRGTLWCWATPDSGNRWSNGLFQGLLDTHKHYMPSNLCEPYPTDYKPYPCYTYKLHTTDHTPYTPGSCYHYSQDDYKPYTFDSYNLDNTEPYTADSPFKQCTTQNTIDQAPPTIHLPTRGLGDTITLARYLDIVTSIPKFSHTPEVVAQSCPKQHLVISQTQTQQQQRQQQQRLRDQGTESSQEHQTQLQTSALFQAFRALALLALHNQCLSIRQCTSPKIHLTYLQWSSSLSAPSMRLLLV</sequence>
<dbReference type="InParanoid" id="D5G5L7"/>
<feature type="compositionally biased region" description="Low complexity" evidence="1">
    <location>
        <begin position="267"/>
        <end position="279"/>
    </location>
</feature>
<dbReference type="KEGG" id="tml:GSTUM_00000373001"/>
<dbReference type="AlphaFoldDB" id="D5G5L7"/>